<proteinExistence type="predicted"/>
<gene>
    <name evidence="2" type="ORF">L249_2349</name>
</gene>
<protein>
    <submittedName>
        <fullName evidence="2">Uncharacterized protein</fullName>
    </submittedName>
</protein>
<keyword evidence="3" id="KW-1185">Reference proteome</keyword>
<dbReference type="Proteomes" id="UP000253664">
    <property type="component" value="Unassembled WGS sequence"/>
</dbReference>
<reference evidence="2 3" key="1">
    <citation type="journal article" date="2015" name="BMC Genomics">
        <title>Insights from the genome of Ophiocordyceps polyrhachis-furcata to pathogenicity and host specificity in insect fungi.</title>
        <authorList>
            <person name="Wichadakul D."/>
            <person name="Kobmoo N."/>
            <person name="Ingsriswang S."/>
            <person name="Tangphatsornruang S."/>
            <person name="Chantasingh D."/>
            <person name="Luangsa-ard J.J."/>
            <person name="Eurwilaichitr L."/>
        </authorList>
    </citation>
    <scope>NUCLEOTIDE SEQUENCE [LARGE SCALE GENOMIC DNA]</scope>
    <source>
        <strain evidence="2 3">BCC 54312</strain>
    </source>
</reference>
<feature type="region of interest" description="Disordered" evidence="1">
    <location>
        <begin position="51"/>
        <end position="83"/>
    </location>
</feature>
<sequence>MHACARAHRRMRRTAQLRAGGGFKKSIVKLSFVRRGEGEGESGIVTNKLTSRRASRCPSSRHSVALRPPHQPRNRGPVQPAADRSLRVEHGEAEACLPSRQEAFQVGGRWHMRPCRGRGGGGVRRRSKGRPCETTKRWMLCHHNNFIHHTTKSWSETCKGRISMPHSNFATAATHKNARGQNHGFFFPLPDALDALDVARACGARHSVTSCLLR</sequence>
<dbReference type="AlphaFoldDB" id="A0A367LRN8"/>
<name>A0A367LRN8_9HYPO</name>
<comment type="caution">
    <text evidence="2">The sequence shown here is derived from an EMBL/GenBank/DDBJ whole genome shotgun (WGS) entry which is preliminary data.</text>
</comment>
<evidence type="ECO:0000313" key="2">
    <source>
        <dbReference type="EMBL" id="RCI17113.1"/>
    </source>
</evidence>
<evidence type="ECO:0000256" key="1">
    <source>
        <dbReference type="SAM" id="MobiDB-lite"/>
    </source>
</evidence>
<evidence type="ECO:0000313" key="3">
    <source>
        <dbReference type="Proteomes" id="UP000253664"/>
    </source>
</evidence>
<accession>A0A367LRN8</accession>
<dbReference type="EMBL" id="LKCN02000001">
    <property type="protein sequence ID" value="RCI17113.1"/>
    <property type="molecule type" value="Genomic_DNA"/>
</dbReference>
<organism evidence="2 3">
    <name type="scientific">Ophiocordyceps polyrhachis-furcata BCC 54312</name>
    <dbReference type="NCBI Taxonomy" id="1330021"/>
    <lineage>
        <taxon>Eukaryota</taxon>
        <taxon>Fungi</taxon>
        <taxon>Dikarya</taxon>
        <taxon>Ascomycota</taxon>
        <taxon>Pezizomycotina</taxon>
        <taxon>Sordariomycetes</taxon>
        <taxon>Hypocreomycetidae</taxon>
        <taxon>Hypocreales</taxon>
        <taxon>Ophiocordycipitaceae</taxon>
        <taxon>Ophiocordyceps</taxon>
    </lineage>
</organism>